<organism evidence="2 3">
    <name type="scientific">Tsuneonella dongtanensis</name>
    <dbReference type="NCBI Taxonomy" id="692370"/>
    <lineage>
        <taxon>Bacteria</taxon>
        <taxon>Pseudomonadati</taxon>
        <taxon>Pseudomonadota</taxon>
        <taxon>Alphaproteobacteria</taxon>
        <taxon>Sphingomonadales</taxon>
        <taxon>Erythrobacteraceae</taxon>
        <taxon>Tsuneonella</taxon>
    </lineage>
</organism>
<feature type="domain" description="Helix-turn-helix" evidence="1">
    <location>
        <begin position="9"/>
        <end position="59"/>
    </location>
</feature>
<reference evidence="2 3" key="1">
    <citation type="submission" date="2016-07" db="EMBL/GenBank/DDBJ databases">
        <title>Complete genome sequence of Altererythrobacter dongtanensis KCTC 22672, a type strain with esterase isolated from tidal flat.</title>
        <authorList>
            <person name="Cheng H."/>
            <person name="Wu Y.-H."/>
            <person name="Zhou P."/>
            <person name="Huo Y.-Y."/>
            <person name="Wang C.-S."/>
            <person name="Xu X.-W."/>
        </authorList>
    </citation>
    <scope>NUCLEOTIDE SEQUENCE [LARGE SCALE GENOMIC DNA]</scope>
    <source>
        <strain evidence="2 3">KCTC 22672</strain>
    </source>
</reference>
<proteinExistence type="predicted"/>
<evidence type="ECO:0000313" key="2">
    <source>
        <dbReference type="EMBL" id="ANY18667.1"/>
    </source>
</evidence>
<dbReference type="Gene3D" id="1.10.10.10">
    <property type="entry name" value="Winged helix-like DNA-binding domain superfamily/Winged helix DNA-binding domain"/>
    <property type="match status" value="1"/>
</dbReference>
<gene>
    <name evidence="2" type="ORF">A6F68_00131</name>
</gene>
<dbReference type="KEGG" id="ado:A6F68_00131"/>
<dbReference type="OrthoDB" id="9806994at2"/>
<dbReference type="AlphaFoldDB" id="A0A1B2A925"/>
<evidence type="ECO:0000259" key="1">
    <source>
        <dbReference type="Pfam" id="PF12728"/>
    </source>
</evidence>
<dbReference type="Pfam" id="PF12728">
    <property type="entry name" value="HTH_17"/>
    <property type="match status" value="1"/>
</dbReference>
<dbReference type="Proteomes" id="UP000092932">
    <property type="component" value="Chromosome"/>
</dbReference>
<accession>A0A1B2A925</accession>
<dbReference type="EMBL" id="CP016591">
    <property type="protein sequence ID" value="ANY18667.1"/>
    <property type="molecule type" value="Genomic_DNA"/>
</dbReference>
<dbReference type="SUPFAM" id="SSF46955">
    <property type="entry name" value="Putative DNA-binding domain"/>
    <property type="match status" value="1"/>
</dbReference>
<dbReference type="STRING" id="692370.A6F68_00131"/>
<dbReference type="RefSeq" id="WP_067674907.1">
    <property type="nucleotide sequence ID" value="NZ_CP016591.1"/>
</dbReference>
<evidence type="ECO:0000313" key="3">
    <source>
        <dbReference type="Proteomes" id="UP000092932"/>
    </source>
</evidence>
<dbReference type="InterPro" id="IPR036388">
    <property type="entry name" value="WH-like_DNA-bd_sf"/>
</dbReference>
<protein>
    <submittedName>
        <fullName evidence="2">Helix-turn-helix domain protein</fullName>
    </submittedName>
</protein>
<dbReference type="InterPro" id="IPR041657">
    <property type="entry name" value="HTH_17"/>
</dbReference>
<sequence length="70" mass="8069">MKNLNAPDLLSANDVAELLGVSRRTLSRWNRLRKGPPRVKVGRFMFYRHASLNEWLRAHEVGFTETGCTQ</sequence>
<name>A0A1B2A925_9SPHN</name>
<keyword evidence="3" id="KW-1185">Reference proteome</keyword>
<dbReference type="InterPro" id="IPR009061">
    <property type="entry name" value="DNA-bd_dom_put_sf"/>
</dbReference>